<dbReference type="Gene3D" id="1.10.260.40">
    <property type="entry name" value="lambda repressor-like DNA-binding domains"/>
    <property type="match status" value="1"/>
</dbReference>
<dbReference type="EMBL" id="PGVA01000014">
    <property type="protein sequence ID" value="PLR84297.1"/>
    <property type="molecule type" value="Genomic_DNA"/>
</dbReference>
<evidence type="ECO:0000313" key="5">
    <source>
        <dbReference type="EMBL" id="PLR89472.1"/>
    </source>
</evidence>
<keyword evidence="2" id="KW-0812">Transmembrane</keyword>
<dbReference type="Pfam" id="PF13413">
    <property type="entry name" value="HTH_25"/>
    <property type="match status" value="1"/>
</dbReference>
<dbReference type="InterPro" id="IPR050400">
    <property type="entry name" value="Bact_Cytoskel_RodZ"/>
</dbReference>
<evidence type="ECO:0000313" key="7">
    <source>
        <dbReference type="Proteomes" id="UP000235114"/>
    </source>
</evidence>
<dbReference type="CDD" id="cd00093">
    <property type="entry name" value="HTH_XRE"/>
    <property type="match status" value="1"/>
</dbReference>
<protein>
    <submittedName>
        <fullName evidence="4">Helix-turn-helix domain-containing protein</fullName>
    </submittedName>
</protein>
<dbReference type="Pfam" id="PF13464">
    <property type="entry name" value="RodZ_C"/>
    <property type="match status" value="1"/>
</dbReference>
<feature type="compositionally biased region" description="Basic and acidic residues" evidence="1">
    <location>
        <begin position="154"/>
        <end position="185"/>
    </location>
</feature>
<proteinExistence type="predicted"/>
<dbReference type="SMART" id="SM00530">
    <property type="entry name" value="HTH_XRE"/>
    <property type="match status" value="1"/>
</dbReference>
<reference evidence="4 6" key="1">
    <citation type="submission" date="2017-11" db="EMBL/GenBank/DDBJ databases">
        <title>Comparitive Functional Genomics of Dry Heat Resistant strains isolated from the Viking Spacecraft.</title>
        <authorList>
            <person name="Seuylemezian A."/>
            <person name="Cooper K."/>
            <person name="Vaishampayan P."/>
        </authorList>
    </citation>
    <scope>NUCLEOTIDE SEQUENCE [LARGE SCALE GENOMIC DNA]</scope>
    <source>
        <strain evidence="4 6">M4.6</strain>
    </source>
</reference>
<dbReference type="RefSeq" id="WP_101576764.1">
    <property type="nucleotide sequence ID" value="NZ_PGVA01000014.1"/>
</dbReference>
<dbReference type="PANTHER" id="PTHR34475:SF1">
    <property type="entry name" value="CYTOSKELETON PROTEIN RODZ"/>
    <property type="match status" value="1"/>
</dbReference>
<name>A0A2N5GP67_9BACI</name>
<comment type="caution">
    <text evidence="4">The sequence shown here is derived from an EMBL/GenBank/DDBJ whole genome shotgun (WGS) entry which is preliminary data.</text>
</comment>
<dbReference type="PANTHER" id="PTHR34475">
    <property type="match status" value="1"/>
</dbReference>
<feature type="transmembrane region" description="Helical" evidence="2">
    <location>
        <begin position="111"/>
        <end position="129"/>
    </location>
</feature>
<dbReference type="PROSITE" id="PS50943">
    <property type="entry name" value="HTH_CROC1"/>
    <property type="match status" value="1"/>
</dbReference>
<organism evidence="4 6">
    <name type="scientific">Bacillus canaveralius</name>
    <dbReference type="NCBI Taxonomy" id="1403243"/>
    <lineage>
        <taxon>Bacteria</taxon>
        <taxon>Bacillati</taxon>
        <taxon>Bacillota</taxon>
        <taxon>Bacilli</taxon>
        <taxon>Bacillales</taxon>
        <taxon>Bacillaceae</taxon>
        <taxon>Bacillus</taxon>
    </lineage>
</organism>
<dbReference type="InterPro" id="IPR001387">
    <property type="entry name" value="Cro/C1-type_HTH"/>
</dbReference>
<gene>
    <name evidence="4" type="ORF">CU635_08210</name>
    <name evidence="5" type="ORF">CVD25_21410</name>
</gene>
<dbReference type="GO" id="GO:0003677">
    <property type="term" value="F:DNA binding"/>
    <property type="evidence" value="ECO:0007669"/>
    <property type="project" value="InterPro"/>
</dbReference>
<dbReference type="InterPro" id="IPR025194">
    <property type="entry name" value="RodZ-like_C"/>
</dbReference>
<evidence type="ECO:0000313" key="6">
    <source>
        <dbReference type="Proteomes" id="UP000234951"/>
    </source>
</evidence>
<sequence length="310" mass="34616">MTELGNRLKEAREAKGMSLDELQTATKIQKRYLKGIEEGNYEMMPGQFYVRAFIRQYAEAVGIEPEELYEQYKNDIPAAHNEDITEKISRVQTRKNISDNSSKILDLLPKILIGIFVIGAIVLIWYLVLENKDQGADEPVNEEDTTINYEQPDSVDKESEKNKDNEKNENTEDKQKEEDSDKADDSASNGEGQVEEAPAQQISVVEASGRNTTYQLTNAKTFNLRVAATGANTWVNITNGKGHSFYQGTLSPTGTNSQTVDLSQETEAVIVIGNSANTEIFVNDQKVEFAVLPSESVRQDITIRKVPANE</sequence>
<dbReference type="Proteomes" id="UP000235114">
    <property type="component" value="Unassembled WGS sequence"/>
</dbReference>
<keyword evidence="2" id="KW-1133">Transmembrane helix</keyword>
<feature type="domain" description="HTH cro/C1-type" evidence="3">
    <location>
        <begin position="8"/>
        <end position="68"/>
    </location>
</feature>
<dbReference type="SUPFAM" id="SSF47413">
    <property type="entry name" value="lambda repressor-like DNA-binding domains"/>
    <property type="match status" value="1"/>
</dbReference>
<evidence type="ECO:0000256" key="2">
    <source>
        <dbReference type="SAM" id="Phobius"/>
    </source>
</evidence>
<dbReference type="InterPro" id="IPR010982">
    <property type="entry name" value="Lambda_DNA-bd_dom_sf"/>
</dbReference>
<evidence type="ECO:0000259" key="3">
    <source>
        <dbReference type="PROSITE" id="PS50943"/>
    </source>
</evidence>
<feature type="region of interest" description="Disordered" evidence="1">
    <location>
        <begin position="136"/>
        <end position="202"/>
    </location>
</feature>
<accession>A0A2N5GP67</accession>
<dbReference type="AlphaFoldDB" id="A0A2N5GP67"/>
<dbReference type="OrthoDB" id="9797543at2"/>
<dbReference type="EMBL" id="PGVD01000082">
    <property type="protein sequence ID" value="PLR89472.1"/>
    <property type="molecule type" value="Genomic_DNA"/>
</dbReference>
<keyword evidence="2" id="KW-0472">Membrane</keyword>
<reference evidence="5 7" key="2">
    <citation type="submission" date="2017-12" db="EMBL/GenBank/DDBJ databases">
        <title>Comparative Functional Genomics of Dry Heat Resistant strains isolated from the Viking Spacecraft.</title>
        <authorList>
            <person name="Seuylemezian A."/>
            <person name="Cooper K."/>
            <person name="Vaishampayan P."/>
        </authorList>
    </citation>
    <scope>NUCLEOTIDE SEQUENCE [LARGE SCALE GENOMIC DNA]</scope>
    <source>
        <strain evidence="5 7">ATCC 29669</strain>
    </source>
</reference>
<evidence type="ECO:0000256" key="1">
    <source>
        <dbReference type="SAM" id="MobiDB-lite"/>
    </source>
</evidence>
<dbReference type="Proteomes" id="UP000234951">
    <property type="component" value="Unassembled WGS sequence"/>
</dbReference>
<evidence type="ECO:0000313" key="4">
    <source>
        <dbReference type="EMBL" id="PLR84297.1"/>
    </source>
</evidence>
<keyword evidence="7" id="KW-1185">Reference proteome</keyword>